<keyword evidence="2" id="KW-1185">Reference proteome</keyword>
<organism evidence="1 2">
    <name type="scientific">Stephania yunnanensis</name>
    <dbReference type="NCBI Taxonomy" id="152371"/>
    <lineage>
        <taxon>Eukaryota</taxon>
        <taxon>Viridiplantae</taxon>
        <taxon>Streptophyta</taxon>
        <taxon>Embryophyta</taxon>
        <taxon>Tracheophyta</taxon>
        <taxon>Spermatophyta</taxon>
        <taxon>Magnoliopsida</taxon>
        <taxon>Ranunculales</taxon>
        <taxon>Menispermaceae</taxon>
        <taxon>Menispermoideae</taxon>
        <taxon>Cissampelideae</taxon>
        <taxon>Stephania</taxon>
    </lineage>
</organism>
<proteinExistence type="predicted"/>
<dbReference type="Proteomes" id="UP001420932">
    <property type="component" value="Unassembled WGS sequence"/>
</dbReference>
<dbReference type="AlphaFoldDB" id="A0AAP0P965"/>
<reference evidence="1 2" key="1">
    <citation type="submission" date="2024-01" db="EMBL/GenBank/DDBJ databases">
        <title>Genome assemblies of Stephania.</title>
        <authorList>
            <person name="Yang L."/>
        </authorList>
    </citation>
    <scope>NUCLEOTIDE SEQUENCE [LARGE SCALE GENOMIC DNA]</scope>
    <source>
        <strain evidence="1">YNDBR</strain>
        <tissue evidence="1">Leaf</tissue>
    </source>
</reference>
<gene>
    <name evidence="1" type="ORF">Syun_014862</name>
</gene>
<sequence length="232" mass="25708">MAFNGGLNSKIHPYSLRAILASSSSSKSQPNVHRCCVSSFRRYRRRSSSLPASLPLAGIVDRVAACHLAVVVAIVASSRLLAWPDSWFGGVDVRDLRDWSARLRAPLRTGLLTAAPRAVVRTPIATSRYHEPELRRVGATLLVLATHIVDVDRRFGLHRQVLNDTNIRGLREVAEVVVKGRGMDRDRMFHLGQDLNVLVGSVNNQVTSPVRVYDWAEGSHNKAESRFMLLPS</sequence>
<evidence type="ECO:0000313" key="1">
    <source>
        <dbReference type="EMBL" id="KAK9135532.1"/>
    </source>
</evidence>
<protein>
    <submittedName>
        <fullName evidence="1">Uncharacterized protein</fullName>
    </submittedName>
</protein>
<dbReference type="EMBL" id="JBBNAF010000006">
    <property type="protein sequence ID" value="KAK9135532.1"/>
    <property type="molecule type" value="Genomic_DNA"/>
</dbReference>
<accession>A0AAP0P965</accession>
<comment type="caution">
    <text evidence="1">The sequence shown here is derived from an EMBL/GenBank/DDBJ whole genome shotgun (WGS) entry which is preliminary data.</text>
</comment>
<name>A0AAP0P965_9MAGN</name>
<evidence type="ECO:0000313" key="2">
    <source>
        <dbReference type="Proteomes" id="UP001420932"/>
    </source>
</evidence>